<comment type="caution">
    <text evidence="1">The sequence shown here is derived from an EMBL/GenBank/DDBJ whole genome shotgun (WGS) entry which is preliminary data.</text>
</comment>
<dbReference type="AlphaFoldDB" id="A0A7Z9BTY2"/>
<proteinExistence type="predicted"/>
<evidence type="ECO:0000313" key="1">
    <source>
        <dbReference type="EMBL" id="VXD17834.1"/>
    </source>
</evidence>
<dbReference type="Gene3D" id="1.25.40.10">
    <property type="entry name" value="Tetratricopeptide repeat domain"/>
    <property type="match status" value="1"/>
</dbReference>
<sequence>MIQQPNNPPPELHEVYQTWQVDRLLADLLHAYDSIRAERQNRINKIKELSPTLRDYLLLLLAGKSPKEIASHFCQNLNQAQADTVRHRLSQELYPVIAKLLQQRSISFKKVQSQNIPDLLEKAGYKILSKSNQSDLFSPDLGLTLQIAEVGLKQYLFISEQYQILDWPNHGNKLAQNWSDLELFIKWCQAPERYQSLKILLQNTQQYSYIYGSYQKRLEQVEGLLQVADLKDTATITEAILEKSWLLTLMNSWKEADKLSQLISSDSDPILQLKLTKNQAVWHLQQQHYSQALDYLRQARIILKYCHLDPERSQRWQIILDYYEPQIYFHLEQYSLAQSLYQKVWDNAKQFGWQRITFALQNWMARIALVKGDFYQARYRLEQGLQTSLLYDDCQLNACYNLSLARLEKVEGNFSKSRYWGTEALSKFENLGMVDKVIQAQSFLKSLETV</sequence>
<dbReference type="InterPro" id="IPR011990">
    <property type="entry name" value="TPR-like_helical_dom_sf"/>
</dbReference>
<keyword evidence="2" id="KW-1185">Reference proteome</keyword>
<dbReference type="EMBL" id="CZCU02000136">
    <property type="protein sequence ID" value="VXD17834.1"/>
    <property type="molecule type" value="Genomic_DNA"/>
</dbReference>
<gene>
    <name evidence="1" type="ORF">PL8927_600133</name>
</gene>
<reference evidence="1" key="1">
    <citation type="submission" date="2019-10" db="EMBL/GenBank/DDBJ databases">
        <authorList>
            <consortium name="Genoscope - CEA"/>
            <person name="William W."/>
        </authorList>
    </citation>
    <scope>NUCLEOTIDE SEQUENCE [LARGE SCALE GENOMIC DNA]</scope>
    <source>
        <strain evidence="1">BBR_PRJEB10992</strain>
    </source>
</reference>
<protein>
    <submittedName>
        <fullName evidence="1">Uncharacterized protein</fullName>
    </submittedName>
</protein>
<accession>A0A7Z9BTY2</accession>
<dbReference type="Proteomes" id="UP000184550">
    <property type="component" value="Unassembled WGS sequence"/>
</dbReference>
<dbReference type="RefSeq" id="WP_083621425.1">
    <property type="nucleotide sequence ID" value="NZ_LR734869.1"/>
</dbReference>
<evidence type="ECO:0000313" key="2">
    <source>
        <dbReference type="Proteomes" id="UP000184550"/>
    </source>
</evidence>
<organism evidence="1 2">
    <name type="scientific">Planktothrix serta PCC 8927</name>
    <dbReference type="NCBI Taxonomy" id="671068"/>
    <lineage>
        <taxon>Bacteria</taxon>
        <taxon>Bacillati</taxon>
        <taxon>Cyanobacteriota</taxon>
        <taxon>Cyanophyceae</taxon>
        <taxon>Oscillatoriophycideae</taxon>
        <taxon>Oscillatoriales</taxon>
        <taxon>Microcoleaceae</taxon>
        <taxon>Planktothrix</taxon>
    </lineage>
</organism>
<name>A0A7Z9BTY2_9CYAN</name>